<keyword evidence="4 7" id="KW-0560">Oxidoreductase</keyword>
<dbReference type="GO" id="GO:0004022">
    <property type="term" value="F:alcohol dehydrogenase (NAD+) activity"/>
    <property type="evidence" value="ECO:0007669"/>
    <property type="project" value="UniProtKB-EC"/>
</dbReference>
<evidence type="ECO:0000259" key="6">
    <source>
        <dbReference type="SMART" id="SM00829"/>
    </source>
</evidence>
<dbReference type="Proteomes" id="UP000581087">
    <property type="component" value="Unassembled WGS sequence"/>
</dbReference>
<dbReference type="Gene3D" id="3.90.180.10">
    <property type="entry name" value="Medium-chain alcohol dehydrogenases, catalytic domain"/>
    <property type="match status" value="1"/>
</dbReference>
<dbReference type="InterPro" id="IPR013154">
    <property type="entry name" value="ADH-like_N"/>
</dbReference>
<evidence type="ECO:0000256" key="5">
    <source>
        <dbReference type="RuleBase" id="RU361277"/>
    </source>
</evidence>
<dbReference type="InterPro" id="IPR050129">
    <property type="entry name" value="Zn_alcohol_dh"/>
</dbReference>
<dbReference type="SUPFAM" id="SSF50129">
    <property type="entry name" value="GroES-like"/>
    <property type="match status" value="1"/>
</dbReference>
<dbReference type="InterPro" id="IPR036291">
    <property type="entry name" value="NAD(P)-bd_dom_sf"/>
</dbReference>
<dbReference type="InterPro" id="IPR002328">
    <property type="entry name" value="ADH_Zn_CS"/>
</dbReference>
<accession>A0A852SFL9</accession>
<keyword evidence="3 5" id="KW-0862">Zinc</keyword>
<evidence type="ECO:0000313" key="7">
    <source>
        <dbReference type="EMBL" id="NYD67720.1"/>
    </source>
</evidence>
<keyword evidence="2 5" id="KW-0479">Metal-binding</keyword>
<dbReference type="AlphaFoldDB" id="A0A852SFL9"/>
<comment type="similarity">
    <text evidence="5">Belongs to the zinc-containing alcohol dehydrogenase family.</text>
</comment>
<protein>
    <submittedName>
        <fullName evidence="7">Alcohol dehydrogenase</fullName>
        <ecNumber evidence="7">1.1.1.1</ecNumber>
    </submittedName>
</protein>
<sequence length="351" mass="36327">MPETGSLPATMLAVVYDAFGETPELRSIATPTPSARGVVVRVEATGLCRSDWHGWSGHDSDIRLPHVPGHELVGRIAAVGAEVERFAVGDRVTTPFVCACGRCPECIAGDGQVCRNQTQPGFTHEGSYAEFVALHDADVNLITVPDDLDAGAAALLGCRFATSYRALVHRAHVVRGEHVVVFGCGGVGRSAVMIAAALGAHVVAVDIDAGARAAALAAGAVAAVDPRAETDLVARLRELTDGGAHVTIEALGLASTTDAALRTLRRRGRHVQIGLFAADPVVPLGVVIAGELDVFGSHGMPAADYPELLDLVASGALRPESIIERRIPLAEAPAALVALPESPGVTLIEVS</sequence>
<dbReference type="Pfam" id="PF00107">
    <property type="entry name" value="ADH_zinc_N"/>
    <property type="match status" value="1"/>
</dbReference>
<dbReference type="InterPro" id="IPR011032">
    <property type="entry name" value="GroES-like_sf"/>
</dbReference>
<dbReference type="PROSITE" id="PS00059">
    <property type="entry name" value="ADH_ZINC"/>
    <property type="match status" value="1"/>
</dbReference>
<name>A0A852SFL9_9MICO</name>
<dbReference type="GO" id="GO:0008270">
    <property type="term" value="F:zinc ion binding"/>
    <property type="evidence" value="ECO:0007669"/>
    <property type="project" value="InterPro"/>
</dbReference>
<organism evidence="7 8">
    <name type="scientific">Agromyces atrinae</name>
    <dbReference type="NCBI Taxonomy" id="592376"/>
    <lineage>
        <taxon>Bacteria</taxon>
        <taxon>Bacillati</taxon>
        <taxon>Actinomycetota</taxon>
        <taxon>Actinomycetes</taxon>
        <taxon>Micrococcales</taxon>
        <taxon>Microbacteriaceae</taxon>
        <taxon>Agromyces</taxon>
    </lineage>
</organism>
<dbReference type="SUPFAM" id="SSF51735">
    <property type="entry name" value="NAD(P)-binding Rossmann-fold domains"/>
    <property type="match status" value="1"/>
</dbReference>
<evidence type="ECO:0000256" key="1">
    <source>
        <dbReference type="ARBA" id="ARBA00001947"/>
    </source>
</evidence>
<comment type="cofactor">
    <cofactor evidence="1 5">
        <name>Zn(2+)</name>
        <dbReference type="ChEBI" id="CHEBI:29105"/>
    </cofactor>
</comment>
<feature type="domain" description="Enoyl reductase (ER)" evidence="6">
    <location>
        <begin position="20"/>
        <end position="339"/>
    </location>
</feature>
<dbReference type="InterPro" id="IPR020843">
    <property type="entry name" value="ER"/>
</dbReference>
<reference evidence="7 8" key="1">
    <citation type="submission" date="2020-07" db="EMBL/GenBank/DDBJ databases">
        <title>Sequencing the genomes of 1000 actinobacteria strains.</title>
        <authorList>
            <person name="Klenk H.-P."/>
        </authorList>
    </citation>
    <scope>NUCLEOTIDE SEQUENCE [LARGE SCALE GENOMIC DNA]</scope>
    <source>
        <strain evidence="7 8">DSM 23870</strain>
    </source>
</reference>
<evidence type="ECO:0000313" key="8">
    <source>
        <dbReference type="Proteomes" id="UP000581087"/>
    </source>
</evidence>
<dbReference type="Gene3D" id="3.40.50.720">
    <property type="entry name" value="NAD(P)-binding Rossmann-like Domain"/>
    <property type="match status" value="1"/>
</dbReference>
<dbReference type="InterPro" id="IPR013149">
    <property type="entry name" value="ADH-like_C"/>
</dbReference>
<proteinExistence type="inferred from homology"/>
<dbReference type="PANTHER" id="PTHR43401:SF5">
    <property type="entry name" value="ALCOHOL DEHYDROGENASE-RELATED"/>
    <property type="match status" value="1"/>
</dbReference>
<dbReference type="PANTHER" id="PTHR43401">
    <property type="entry name" value="L-THREONINE 3-DEHYDROGENASE"/>
    <property type="match status" value="1"/>
</dbReference>
<evidence type="ECO:0000256" key="3">
    <source>
        <dbReference type="ARBA" id="ARBA00022833"/>
    </source>
</evidence>
<dbReference type="EC" id="1.1.1.1" evidence="7"/>
<dbReference type="SMART" id="SM00829">
    <property type="entry name" value="PKS_ER"/>
    <property type="match status" value="1"/>
</dbReference>
<dbReference type="Pfam" id="PF08240">
    <property type="entry name" value="ADH_N"/>
    <property type="match status" value="1"/>
</dbReference>
<dbReference type="EMBL" id="JACCBI010000001">
    <property type="protein sequence ID" value="NYD67720.1"/>
    <property type="molecule type" value="Genomic_DNA"/>
</dbReference>
<comment type="caution">
    <text evidence="7">The sequence shown here is derived from an EMBL/GenBank/DDBJ whole genome shotgun (WGS) entry which is preliminary data.</text>
</comment>
<evidence type="ECO:0000256" key="4">
    <source>
        <dbReference type="ARBA" id="ARBA00023002"/>
    </source>
</evidence>
<gene>
    <name evidence="7" type="ORF">BJ972_002239</name>
</gene>
<evidence type="ECO:0000256" key="2">
    <source>
        <dbReference type="ARBA" id="ARBA00022723"/>
    </source>
</evidence>